<dbReference type="Proteomes" id="UP000319716">
    <property type="component" value="Unassembled WGS sequence"/>
</dbReference>
<keyword evidence="1" id="KW-0812">Transmembrane</keyword>
<sequence>MGKVKRLFFQGFYFFPGFIPFFIHFQAAMFKIQRLIP</sequence>
<proteinExistence type="predicted"/>
<evidence type="ECO:0000256" key="1">
    <source>
        <dbReference type="SAM" id="Phobius"/>
    </source>
</evidence>
<gene>
    <name evidence="2" type="ORF">NBRC111894_285</name>
</gene>
<reference evidence="2 3" key="1">
    <citation type="submission" date="2017-11" db="EMBL/GenBank/DDBJ databases">
        <title>Draft Genome Sequence of Sporolactobacillus inulinus NBRC 111894 Isolated from Koso, a Japanese Sugar-Vegetable Fermented Beverage.</title>
        <authorList>
            <person name="Chiou T.Y."/>
            <person name="Oshima K."/>
            <person name="Suda W."/>
            <person name="Hattori M."/>
            <person name="Takahashi T."/>
        </authorList>
    </citation>
    <scope>NUCLEOTIDE SEQUENCE [LARGE SCALE GENOMIC DNA]</scope>
    <source>
        <strain evidence="2 3">NBRC111894</strain>
    </source>
</reference>
<dbReference type="EMBL" id="BEXB01000002">
    <property type="protein sequence ID" value="GAY74731.1"/>
    <property type="molecule type" value="Genomic_DNA"/>
</dbReference>
<keyword evidence="1" id="KW-0472">Membrane</keyword>
<comment type="caution">
    <text evidence="2">The sequence shown here is derived from an EMBL/GenBank/DDBJ whole genome shotgun (WGS) entry which is preliminary data.</text>
</comment>
<keyword evidence="1" id="KW-1133">Transmembrane helix</keyword>
<organism evidence="2 3">
    <name type="scientific">Sporolactobacillus inulinus</name>
    <dbReference type="NCBI Taxonomy" id="2078"/>
    <lineage>
        <taxon>Bacteria</taxon>
        <taxon>Bacillati</taxon>
        <taxon>Bacillota</taxon>
        <taxon>Bacilli</taxon>
        <taxon>Bacillales</taxon>
        <taxon>Sporolactobacillaceae</taxon>
        <taxon>Sporolactobacillus</taxon>
    </lineage>
</organism>
<evidence type="ECO:0000313" key="3">
    <source>
        <dbReference type="Proteomes" id="UP000319716"/>
    </source>
</evidence>
<feature type="transmembrane region" description="Helical" evidence="1">
    <location>
        <begin position="12"/>
        <end position="30"/>
    </location>
</feature>
<name>A0A4Y1Z761_9BACL</name>
<protein>
    <submittedName>
        <fullName evidence="2">Uncharacterized protein</fullName>
    </submittedName>
</protein>
<accession>A0A4Y1Z761</accession>
<dbReference type="AlphaFoldDB" id="A0A4Y1Z761"/>
<evidence type="ECO:0000313" key="2">
    <source>
        <dbReference type="EMBL" id="GAY74731.1"/>
    </source>
</evidence>